<sequence>MKKSLAFALLLLSTSQAQNIRQLGMGGVLLPEQDVAYHNPAFYGFERYDVDTSYAFPLGALQAYRMSQQSNSGTTDLLMFDKVFHPLEWSFAVGHENVIPNDGSANARFFTWADGWNASQHNHTLIPFDLAFSVAPSWYLDVTPSIRAYVGDLKFSDNYREVPEGGKLKPNQVYTGAFEGGYRSSIDAGVSYLPVLSEEQDMKLYGGVRNRFSLGLLRVQGSVQDRTVTDINGDRVDALSSSKAELFANVDPYRPGFGVHLDAGLMANMKDFTFGVGVRNLLQYEAWQGSRSVTEGNKTTTSHATFVEPIFAPEVLLNAAYELPSGDSKWILGADTAFGVNQDLALHVGAEYQNGSMQYRAGVGYEKGLQIGVGLGADLGDHFKVDLALTGHQAVITRQFVVGVAVGAKIKF</sequence>
<protein>
    <submittedName>
        <fullName evidence="2">Uncharacterized protein</fullName>
    </submittedName>
</protein>
<keyword evidence="1" id="KW-0732">Signal</keyword>
<reference evidence="2 3" key="1">
    <citation type="submission" date="2019-07" db="EMBL/GenBank/DDBJ databases">
        <title>Whole genome shotgun sequence of Deinococcus cellulosilyticus NBRC 106333.</title>
        <authorList>
            <person name="Hosoyama A."/>
            <person name="Uohara A."/>
            <person name="Ohji S."/>
            <person name="Ichikawa N."/>
        </authorList>
    </citation>
    <scope>NUCLEOTIDE SEQUENCE [LARGE SCALE GENOMIC DNA]</scope>
    <source>
        <strain evidence="2 3">NBRC 106333</strain>
    </source>
</reference>
<dbReference type="OrthoDB" id="24253at2"/>
<comment type="caution">
    <text evidence="2">The sequence shown here is derived from an EMBL/GenBank/DDBJ whole genome shotgun (WGS) entry which is preliminary data.</text>
</comment>
<dbReference type="AlphaFoldDB" id="A0A511N942"/>
<proteinExistence type="predicted"/>
<feature type="chain" id="PRO_5022024665" evidence="1">
    <location>
        <begin position="20"/>
        <end position="412"/>
    </location>
</feature>
<evidence type="ECO:0000256" key="1">
    <source>
        <dbReference type="SAM" id="SignalP"/>
    </source>
</evidence>
<dbReference type="RefSeq" id="WP_146888769.1">
    <property type="nucleotide sequence ID" value="NZ_BJXB01000027.1"/>
</dbReference>
<organism evidence="2 3">
    <name type="scientific">Deinococcus cellulosilyticus (strain DSM 18568 / NBRC 106333 / KACC 11606 / 5516J-15)</name>
    <dbReference type="NCBI Taxonomy" id="1223518"/>
    <lineage>
        <taxon>Bacteria</taxon>
        <taxon>Thermotogati</taxon>
        <taxon>Deinococcota</taxon>
        <taxon>Deinococci</taxon>
        <taxon>Deinococcales</taxon>
        <taxon>Deinococcaceae</taxon>
        <taxon>Deinococcus</taxon>
    </lineage>
</organism>
<evidence type="ECO:0000313" key="3">
    <source>
        <dbReference type="Proteomes" id="UP000321306"/>
    </source>
</evidence>
<name>A0A511N942_DEIC1</name>
<keyword evidence="3" id="KW-1185">Reference proteome</keyword>
<feature type="signal peptide" evidence="1">
    <location>
        <begin position="1"/>
        <end position="19"/>
    </location>
</feature>
<gene>
    <name evidence="2" type="ORF">DC3_46410</name>
</gene>
<dbReference type="Proteomes" id="UP000321306">
    <property type="component" value="Unassembled WGS sequence"/>
</dbReference>
<dbReference type="EMBL" id="BJXB01000027">
    <property type="protein sequence ID" value="GEM49006.1"/>
    <property type="molecule type" value="Genomic_DNA"/>
</dbReference>
<evidence type="ECO:0000313" key="2">
    <source>
        <dbReference type="EMBL" id="GEM49006.1"/>
    </source>
</evidence>
<accession>A0A511N942</accession>